<reference evidence="1" key="1">
    <citation type="submission" date="2022-10" db="EMBL/GenBank/DDBJ databases">
        <title>The complete genomes of actinobacterial strains from the NBC collection.</title>
        <authorList>
            <person name="Joergensen T.S."/>
            <person name="Alvarez Arevalo M."/>
            <person name="Sterndorff E.B."/>
            <person name="Faurdal D."/>
            <person name="Vuksanovic O."/>
            <person name="Mourched A.-S."/>
            <person name="Charusanti P."/>
            <person name="Shaw S."/>
            <person name="Blin K."/>
            <person name="Weber T."/>
        </authorList>
    </citation>
    <scope>NUCLEOTIDE SEQUENCE</scope>
    <source>
        <strain evidence="1">NBC_00256</strain>
    </source>
</reference>
<evidence type="ECO:0008006" key="3">
    <source>
        <dbReference type="Google" id="ProtNLM"/>
    </source>
</evidence>
<protein>
    <recommendedName>
        <fullName evidence="3">DUF3987 domain-containing protein</fullName>
    </recommendedName>
</protein>
<proteinExistence type="predicted"/>
<dbReference type="RefSeq" id="WP_328850266.1">
    <property type="nucleotide sequence ID" value="NZ_CP108084.1"/>
</dbReference>
<organism evidence="1 2">
    <name type="scientific">Micromonospora globbae</name>
    <dbReference type="NCBI Taxonomy" id="1894969"/>
    <lineage>
        <taxon>Bacteria</taxon>
        <taxon>Bacillati</taxon>
        <taxon>Actinomycetota</taxon>
        <taxon>Actinomycetes</taxon>
        <taxon>Micromonosporales</taxon>
        <taxon>Micromonosporaceae</taxon>
        <taxon>Micromonospora</taxon>
    </lineage>
</organism>
<evidence type="ECO:0000313" key="1">
    <source>
        <dbReference type="EMBL" id="WUP47284.1"/>
    </source>
</evidence>
<dbReference type="EMBL" id="CP108084">
    <property type="protein sequence ID" value="WUP47284.1"/>
    <property type="molecule type" value="Genomic_DNA"/>
</dbReference>
<dbReference type="Proteomes" id="UP001432190">
    <property type="component" value="Chromosome"/>
</dbReference>
<evidence type="ECO:0000313" key="2">
    <source>
        <dbReference type="Proteomes" id="UP001432190"/>
    </source>
</evidence>
<accession>A0ABZ1S044</accession>
<name>A0ABZ1S044_9ACTN</name>
<sequence>MFGVTLARLSAMIPHTMRFDSGISKGSLNMFVALIGASAAGKSTGKSVSMDLLRRPRYLDGDLFRDGLPLGSGEGLAEAFYGTVTENQINEITGKPKVVRVRQQVRHNVFVYVDEGETLTKTIERAGATIGPAIRSAWNGELIGQSNAREETTRILPQGSYSLGMVMGFQRSTAQPLLADAGPGTPQRFLWLSATDPSIPDTRMNWPGELTVNLDGREWLSGDVDAIPNVVIDFADPIKDELWHRNRAYARGDVEPPELDAHEPLMRCKVASLLAVLDGRFYVTEEDWDLSLMVWDTSRAVRDDLIRWGQDQQRQREEARNLAAAVREAAIRDHVRDSHAANVERVAALLTSYLKREDMQTPGNLRRRLSGRDRDIFPEALEYAISMDAIKYANPSKSKCRYVSD</sequence>
<keyword evidence="2" id="KW-1185">Reference proteome</keyword>
<gene>
    <name evidence="1" type="ORF">OG994_16670</name>
</gene>